<feature type="transmembrane region" description="Helical" evidence="6">
    <location>
        <begin position="155"/>
        <end position="172"/>
    </location>
</feature>
<dbReference type="OrthoDB" id="9805239at2"/>
<feature type="transmembrane region" description="Helical" evidence="6">
    <location>
        <begin position="7"/>
        <end position="32"/>
    </location>
</feature>
<comment type="caution">
    <text evidence="8">The sequence shown here is derived from an EMBL/GenBank/DDBJ whole genome shotgun (WGS) entry which is preliminary data.</text>
</comment>
<comment type="subcellular location">
    <subcellularLocation>
        <location evidence="1">Cell membrane</location>
        <topology evidence="1">Multi-pass membrane protein</topology>
    </subcellularLocation>
</comment>
<evidence type="ECO:0000256" key="4">
    <source>
        <dbReference type="ARBA" id="ARBA00022989"/>
    </source>
</evidence>
<feature type="transmembrane region" description="Helical" evidence="6">
    <location>
        <begin position="274"/>
        <end position="297"/>
    </location>
</feature>
<dbReference type="GO" id="GO:0005886">
    <property type="term" value="C:plasma membrane"/>
    <property type="evidence" value="ECO:0007669"/>
    <property type="project" value="UniProtKB-SubCell"/>
</dbReference>
<proteinExistence type="predicted"/>
<dbReference type="EMBL" id="QENZ01000005">
    <property type="protein sequence ID" value="PVX49846.1"/>
    <property type="molecule type" value="Genomic_DNA"/>
</dbReference>
<name>A0A7L4UMK1_BALHA</name>
<keyword evidence="3 6" id="KW-0812">Transmembrane</keyword>
<keyword evidence="5 6" id="KW-0472">Membrane</keyword>
<feature type="transmembrane region" description="Helical" evidence="6">
    <location>
        <begin position="243"/>
        <end position="262"/>
    </location>
</feature>
<dbReference type="InterPro" id="IPR037185">
    <property type="entry name" value="EmrE-like"/>
</dbReference>
<evidence type="ECO:0000256" key="6">
    <source>
        <dbReference type="SAM" id="Phobius"/>
    </source>
</evidence>
<feature type="domain" description="EamA" evidence="7">
    <location>
        <begin position="6"/>
        <end position="139"/>
    </location>
</feature>
<feature type="transmembrane region" description="Helical" evidence="6">
    <location>
        <begin position="67"/>
        <end position="87"/>
    </location>
</feature>
<organism evidence="8 9">
    <name type="scientific">Balneicella halophila</name>
    <dbReference type="NCBI Taxonomy" id="1537566"/>
    <lineage>
        <taxon>Bacteria</taxon>
        <taxon>Pseudomonadati</taxon>
        <taxon>Bacteroidota</taxon>
        <taxon>Bacteroidia</taxon>
        <taxon>Bacteroidales</taxon>
        <taxon>Balneicellaceae</taxon>
        <taxon>Balneicella</taxon>
    </lineage>
</organism>
<feature type="transmembrane region" description="Helical" evidence="6">
    <location>
        <begin position="123"/>
        <end position="143"/>
    </location>
</feature>
<keyword evidence="2" id="KW-1003">Cell membrane</keyword>
<dbReference type="RefSeq" id="WP_116496708.1">
    <property type="nucleotide sequence ID" value="NZ_QENZ01000005.1"/>
</dbReference>
<reference evidence="8 9" key="1">
    <citation type="submission" date="2018-05" db="EMBL/GenBank/DDBJ databases">
        <title>Genomic Encyclopedia of Type Strains, Phase IV (KMG-IV): sequencing the most valuable type-strain genomes for metagenomic binning, comparative biology and taxonomic classification.</title>
        <authorList>
            <person name="Goeker M."/>
        </authorList>
    </citation>
    <scope>NUCLEOTIDE SEQUENCE [LARGE SCALE GENOMIC DNA]</scope>
    <source>
        <strain evidence="8 9">DSM 28579</strain>
    </source>
</reference>
<feature type="transmembrane region" description="Helical" evidence="6">
    <location>
        <begin position="99"/>
        <end position="116"/>
    </location>
</feature>
<dbReference type="InterPro" id="IPR000620">
    <property type="entry name" value="EamA_dom"/>
</dbReference>
<evidence type="ECO:0000256" key="2">
    <source>
        <dbReference type="ARBA" id="ARBA00022475"/>
    </source>
</evidence>
<protein>
    <submittedName>
        <fullName evidence="8">EamA domain-containing membrane protein RarD</fullName>
    </submittedName>
</protein>
<dbReference type="PANTHER" id="PTHR32322:SF18">
    <property type="entry name" value="S-ADENOSYLMETHIONINE_S-ADENOSYLHOMOCYSTEINE TRANSPORTER"/>
    <property type="match status" value="1"/>
</dbReference>
<dbReference type="AlphaFoldDB" id="A0A7L4UMK1"/>
<evidence type="ECO:0000256" key="3">
    <source>
        <dbReference type="ARBA" id="ARBA00022692"/>
    </source>
</evidence>
<feature type="transmembrane region" description="Helical" evidence="6">
    <location>
        <begin position="38"/>
        <end position="55"/>
    </location>
</feature>
<evidence type="ECO:0000313" key="8">
    <source>
        <dbReference type="EMBL" id="PVX49846.1"/>
    </source>
</evidence>
<evidence type="ECO:0000256" key="1">
    <source>
        <dbReference type="ARBA" id="ARBA00004651"/>
    </source>
</evidence>
<dbReference type="Proteomes" id="UP000251835">
    <property type="component" value="Unassembled WGS sequence"/>
</dbReference>
<evidence type="ECO:0000256" key="5">
    <source>
        <dbReference type="ARBA" id="ARBA00023136"/>
    </source>
</evidence>
<keyword evidence="9" id="KW-1185">Reference proteome</keyword>
<dbReference type="InterPro" id="IPR050638">
    <property type="entry name" value="AA-Vitamin_Transporters"/>
</dbReference>
<dbReference type="SUPFAM" id="SSF103481">
    <property type="entry name" value="Multidrug resistance efflux transporter EmrE"/>
    <property type="match status" value="2"/>
</dbReference>
<dbReference type="PANTHER" id="PTHR32322">
    <property type="entry name" value="INNER MEMBRANE TRANSPORTER"/>
    <property type="match status" value="1"/>
</dbReference>
<gene>
    <name evidence="8" type="ORF">C7377_1483</name>
</gene>
<dbReference type="Pfam" id="PF00892">
    <property type="entry name" value="EamA"/>
    <property type="match status" value="2"/>
</dbReference>
<evidence type="ECO:0000259" key="7">
    <source>
        <dbReference type="Pfam" id="PF00892"/>
    </source>
</evidence>
<accession>A0A7L4UMK1</accession>
<feature type="domain" description="EamA" evidence="7">
    <location>
        <begin position="154"/>
        <end position="286"/>
    </location>
</feature>
<sequence length="304" mass="33990">MSDNLKGILSACVTAILWGFLAVLMKVALAYVGPVEVAWFRFTLAAGILLFYFIIVKPKLLSIVRAFPIILFIAAVCLGFNYIGYIYGLHYTGPSTAQIVIQIGPILLALSGILFFKEKVNKWQLTGFAIAIIGLLLFYNNQLSHFVEVESFNKGFLWTGFAAVSWTVYAILQKKLVAKYDPQLLNLFIYGIPAIMLMPATDFNEFNDLANWQWILLVFLGLNTLFAYGFLALAFKYTQAYKVSIIIILNPIITLVIMTIIYHTSITWIEGEQLSLVSAFGALLLLTGAVISVFFSYKNKAKLN</sequence>
<evidence type="ECO:0000313" key="9">
    <source>
        <dbReference type="Proteomes" id="UP000251835"/>
    </source>
</evidence>
<keyword evidence="4 6" id="KW-1133">Transmembrane helix</keyword>
<feature type="transmembrane region" description="Helical" evidence="6">
    <location>
        <begin position="212"/>
        <end position="231"/>
    </location>
</feature>
<feature type="transmembrane region" description="Helical" evidence="6">
    <location>
        <begin position="184"/>
        <end position="200"/>
    </location>
</feature>